<name>A0A9X3NB31_9ACTN</name>
<feature type="transmembrane region" description="Helical" evidence="1">
    <location>
        <begin position="41"/>
        <end position="70"/>
    </location>
</feature>
<keyword evidence="1" id="KW-1133">Transmembrane helix</keyword>
<organism evidence="2 3">
    <name type="scientific">Solirubrobacter phytolaccae</name>
    <dbReference type="NCBI Taxonomy" id="1404360"/>
    <lineage>
        <taxon>Bacteria</taxon>
        <taxon>Bacillati</taxon>
        <taxon>Actinomycetota</taxon>
        <taxon>Thermoleophilia</taxon>
        <taxon>Solirubrobacterales</taxon>
        <taxon>Solirubrobacteraceae</taxon>
        <taxon>Solirubrobacter</taxon>
    </lineage>
</organism>
<evidence type="ECO:0000256" key="1">
    <source>
        <dbReference type="SAM" id="Phobius"/>
    </source>
</evidence>
<evidence type="ECO:0000313" key="2">
    <source>
        <dbReference type="EMBL" id="MDA0183178.1"/>
    </source>
</evidence>
<keyword evidence="3" id="KW-1185">Reference proteome</keyword>
<dbReference type="Proteomes" id="UP001147653">
    <property type="component" value="Unassembled WGS sequence"/>
</dbReference>
<gene>
    <name evidence="2" type="ORF">OJ997_22905</name>
</gene>
<proteinExistence type="predicted"/>
<sequence length="81" mass="8073">MPESTPDPDPALEADLRLAAKVDDIEGSLINTGGTVLGSAIGLASIAAGIAGPETAIAGALVGVIAGFAIPRLRRWRKPAA</sequence>
<evidence type="ECO:0000313" key="3">
    <source>
        <dbReference type="Proteomes" id="UP001147653"/>
    </source>
</evidence>
<dbReference type="RefSeq" id="WP_270027575.1">
    <property type="nucleotide sequence ID" value="NZ_JAPDDP010000048.1"/>
</dbReference>
<protein>
    <submittedName>
        <fullName evidence="2">Uncharacterized protein</fullName>
    </submittedName>
</protein>
<reference evidence="2" key="1">
    <citation type="submission" date="2022-10" db="EMBL/GenBank/DDBJ databases">
        <title>The WGS of Solirubrobacter phytolaccae KCTC 29190.</title>
        <authorList>
            <person name="Jiang Z."/>
        </authorList>
    </citation>
    <scope>NUCLEOTIDE SEQUENCE</scope>
    <source>
        <strain evidence="2">KCTC 29190</strain>
    </source>
</reference>
<dbReference type="EMBL" id="JAPDDP010000048">
    <property type="protein sequence ID" value="MDA0183178.1"/>
    <property type="molecule type" value="Genomic_DNA"/>
</dbReference>
<accession>A0A9X3NB31</accession>
<comment type="caution">
    <text evidence="2">The sequence shown here is derived from an EMBL/GenBank/DDBJ whole genome shotgun (WGS) entry which is preliminary data.</text>
</comment>
<keyword evidence="1" id="KW-0812">Transmembrane</keyword>
<dbReference type="AlphaFoldDB" id="A0A9X3NB31"/>
<keyword evidence="1" id="KW-0472">Membrane</keyword>